<sequence length="11" mass="1365">MLAKRFHSDIF</sequence>
<proteinExistence type="predicted"/>
<dbReference type="EMBL" id="GGEC01080012">
    <property type="protein sequence ID" value="MBX60496.1"/>
    <property type="molecule type" value="Transcribed_RNA"/>
</dbReference>
<evidence type="ECO:0000313" key="1">
    <source>
        <dbReference type="EMBL" id="MBX60496.1"/>
    </source>
</evidence>
<accession>A0A2P2Q0G5</accession>
<organism evidence="1">
    <name type="scientific">Rhizophora mucronata</name>
    <name type="common">Asiatic mangrove</name>
    <dbReference type="NCBI Taxonomy" id="61149"/>
    <lineage>
        <taxon>Eukaryota</taxon>
        <taxon>Viridiplantae</taxon>
        <taxon>Streptophyta</taxon>
        <taxon>Embryophyta</taxon>
        <taxon>Tracheophyta</taxon>
        <taxon>Spermatophyta</taxon>
        <taxon>Magnoliopsida</taxon>
        <taxon>eudicotyledons</taxon>
        <taxon>Gunneridae</taxon>
        <taxon>Pentapetalae</taxon>
        <taxon>rosids</taxon>
        <taxon>fabids</taxon>
        <taxon>Malpighiales</taxon>
        <taxon>Rhizophoraceae</taxon>
        <taxon>Rhizophora</taxon>
    </lineage>
</organism>
<name>A0A2P2Q0G5_RHIMU</name>
<protein>
    <submittedName>
        <fullName evidence="1">Uncharacterized protein</fullName>
    </submittedName>
</protein>
<reference evidence="1" key="1">
    <citation type="submission" date="2018-02" db="EMBL/GenBank/DDBJ databases">
        <title>Rhizophora mucronata_Transcriptome.</title>
        <authorList>
            <person name="Meera S.P."/>
            <person name="Sreeshan A."/>
            <person name="Augustine A."/>
        </authorList>
    </citation>
    <scope>NUCLEOTIDE SEQUENCE</scope>
    <source>
        <tissue evidence="1">Leaf</tissue>
    </source>
</reference>